<keyword evidence="3" id="KW-1185">Reference proteome</keyword>
<proteinExistence type="predicted"/>
<evidence type="ECO:0000256" key="1">
    <source>
        <dbReference type="SAM" id="MobiDB-lite"/>
    </source>
</evidence>
<feature type="compositionally biased region" description="Low complexity" evidence="1">
    <location>
        <begin position="26"/>
        <end position="78"/>
    </location>
</feature>
<evidence type="ECO:0008006" key="4">
    <source>
        <dbReference type="Google" id="ProtNLM"/>
    </source>
</evidence>
<dbReference type="AlphaFoldDB" id="A0A1H8KGR6"/>
<dbReference type="Proteomes" id="UP000198775">
    <property type="component" value="Unassembled WGS sequence"/>
</dbReference>
<dbReference type="RefSeq" id="WP_139203448.1">
    <property type="nucleotide sequence ID" value="NZ_FOCX01000006.1"/>
</dbReference>
<accession>A0A1H8KGR6</accession>
<gene>
    <name evidence="2" type="ORF">SAMN05216388_100649</name>
</gene>
<organism evidence="2 3">
    <name type="scientific">Halorientalis persicus</name>
    <dbReference type="NCBI Taxonomy" id="1367881"/>
    <lineage>
        <taxon>Archaea</taxon>
        <taxon>Methanobacteriati</taxon>
        <taxon>Methanobacteriota</taxon>
        <taxon>Stenosarchaea group</taxon>
        <taxon>Halobacteria</taxon>
        <taxon>Halobacteriales</taxon>
        <taxon>Haloarculaceae</taxon>
        <taxon>Halorientalis</taxon>
    </lineage>
</organism>
<protein>
    <recommendedName>
        <fullName evidence="4">Lipoprotein</fullName>
    </recommendedName>
</protein>
<evidence type="ECO:0000313" key="3">
    <source>
        <dbReference type="Proteomes" id="UP000198775"/>
    </source>
</evidence>
<dbReference type="PROSITE" id="PS51257">
    <property type="entry name" value="PROKAR_LIPOPROTEIN"/>
    <property type="match status" value="1"/>
</dbReference>
<evidence type="ECO:0000313" key="2">
    <source>
        <dbReference type="EMBL" id="SEN91756.1"/>
    </source>
</evidence>
<sequence length="310" mass="32004">MRRALQTVAVVTLLLVAGCSGPSGQTTTTAPDAAPASPTSTDGSAPDPTATDRPTADATATDRPTADATATDRPSTPDSPSNDTAPGVGAYPSGVSADGVANVTALVSAHRASVVADGATMRTTVRTDGSVDGTAIRVRGNETARLAPGATRLQWTVGANTTRGNQSSVLDERYWANESVLVSRVASADGNVTVNVQNRSATLERVVVSAAAKSRIVTPTLSNADYEVANVTERDGRRVTTLVARNGTYRGPRPVTTYDATVTVAASGRVLSLDRTWETADTSYHDEYVWTAATPVEKPDWASTNATGAA</sequence>
<feature type="region of interest" description="Disordered" evidence="1">
    <location>
        <begin position="19"/>
        <end position="91"/>
    </location>
</feature>
<reference evidence="3" key="1">
    <citation type="submission" date="2016-10" db="EMBL/GenBank/DDBJ databases">
        <authorList>
            <person name="Varghese N."/>
            <person name="Submissions S."/>
        </authorList>
    </citation>
    <scope>NUCLEOTIDE SEQUENCE [LARGE SCALE GENOMIC DNA]</scope>
    <source>
        <strain evidence="3">IBRC-M 10043</strain>
    </source>
</reference>
<dbReference type="EMBL" id="FOCX01000006">
    <property type="protein sequence ID" value="SEN91756.1"/>
    <property type="molecule type" value="Genomic_DNA"/>
</dbReference>
<name>A0A1H8KGR6_9EURY</name>
<dbReference type="OrthoDB" id="241082at2157"/>